<evidence type="ECO:0000313" key="2">
    <source>
        <dbReference type="Proteomes" id="UP001153332"/>
    </source>
</evidence>
<evidence type="ECO:0000313" key="1">
    <source>
        <dbReference type="EMBL" id="KAJ8127558.1"/>
    </source>
</evidence>
<sequence>MPTKSVTPRRQPKQSKLSFKPASQTGNATTPNGKKGSANANGNILNFFKKVEVEEQLFLPGASNGIPAEPEPRTLLIDEDIYGVEDGIPKTEYEGGQHPSKRRKLSHDAGRSPCNIVETDNSDQVEQEANKTEKVPLETPQREPTKQKRGRGPFMADSDSEDDDTADQTPPKRSITITTIQPSTTMHKPDVPVPPPPNLPVDESCPDPLDEPDIHKKDAYDDQFKDIEDMEGLFGDDDEFDAEGEEFRERRFMEEQARLEAEERHHTREGDCSR</sequence>
<accession>A0ACC2JJY5</accession>
<proteinExistence type="predicted"/>
<dbReference type="Proteomes" id="UP001153332">
    <property type="component" value="Unassembled WGS sequence"/>
</dbReference>
<name>A0ACC2JJY5_9PEZI</name>
<organism evidence="1 2">
    <name type="scientific">Lasiodiplodia mahajangana</name>
    <dbReference type="NCBI Taxonomy" id="1108764"/>
    <lineage>
        <taxon>Eukaryota</taxon>
        <taxon>Fungi</taxon>
        <taxon>Dikarya</taxon>
        <taxon>Ascomycota</taxon>
        <taxon>Pezizomycotina</taxon>
        <taxon>Dothideomycetes</taxon>
        <taxon>Dothideomycetes incertae sedis</taxon>
        <taxon>Botryosphaeriales</taxon>
        <taxon>Botryosphaeriaceae</taxon>
        <taxon>Lasiodiplodia</taxon>
    </lineage>
</organism>
<keyword evidence="2" id="KW-1185">Reference proteome</keyword>
<dbReference type="EMBL" id="JAPUUL010001383">
    <property type="protein sequence ID" value="KAJ8127558.1"/>
    <property type="molecule type" value="Genomic_DNA"/>
</dbReference>
<gene>
    <name evidence="1" type="ORF">O1611_g6080</name>
</gene>
<protein>
    <submittedName>
        <fullName evidence="1">Uncharacterized protein</fullName>
    </submittedName>
</protein>
<reference evidence="1" key="1">
    <citation type="submission" date="2022-12" db="EMBL/GenBank/DDBJ databases">
        <title>Genome Sequence of Lasiodiplodia mahajangana.</title>
        <authorList>
            <person name="Buettner E."/>
        </authorList>
    </citation>
    <scope>NUCLEOTIDE SEQUENCE</scope>
    <source>
        <strain evidence="1">VT137</strain>
    </source>
</reference>
<comment type="caution">
    <text evidence="1">The sequence shown here is derived from an EMBL/GenBank/DDBJ whole genome shotgun (WGS) entry which is preliminary data.</text>
</comment>